<accession>A0ABY7NT27</accession>
<gene>
    <name evidence="1" type="ORF">PBT88_06690</name>
</gene>
<name>A0ABY7NT27_9SPHN</name>
<evidence type="ECO:0000313" key="1">
    <source>
        <dbReference type="EMBL" id="WBO23803.1"/>
    </source>
</evidence>
<protein>
    <recommendedName>
        <fullName evidence="3">PepSY domain-containing protein</fullName>
    </recommendedName>
</protein>
<organism evidence="1 2">
    <name type="scientific">Sphingomonas abietis</name>
    <dbReference type="NCBI Taxonomy" id="3012344"/>
    <lineage>
        <taxon>Bacteria</taxon>
        <taxon>Pseudomonadati</taxon>
        <taxon>Pseudomonadota</taxon>
        <taxon>Alphaproteobacteria</taxon>
        <taxon>Sphingomonadales</taxon>
        <taxon>Sphingomonadaceae</taxon>
        <taxon>Sphingomonas</taxon>
    </lineage>
</organism>
<proteinExistence type="predicted"/>
<dbReference type="Proteomes" id="UP001210865">
    <property type="component" value="Chromosome"/>
</dbReference>
<dbReference type="EMBL" id="CP115174">
    <property type="protein sequence ID" value="WBO23803.1"/>
    <property type="molecule type" value="Genomic_DNA"/>
</dbReference>
<keyword evidence="2" id="KW-1185">Reference proteome</keyword>
<dbReference type="RefSeq" id="WP_270078434.1">
    <property type="nucleotide sequence ID" value="NZ_CP115174.1"/>
</dbReference>
<reference evidence="1 2" key="1">
    <citation type="submission" date="2022-12" db="EMBL/GenBank/DDBJ databases">
        <title>Sphingomonas abieness sp. nov., an endophytic bacterium isolated from Abies koreana.</title>
        <authorList>
            <person name="Jiang L."/>
            <person name="Lee J."/>
        </authorList>
    </citation>
    <scope>NUCLEOTIDE SEQUENCE [LARGE SCALE GENOMIC DNA]</scope>
    <source>
        <strain evidence="2">PAMB 00755</strain>
    </source>
</reference>
<sequence length="67" mass="7257">MTPDLAGHKAAGDRMIVVHAVRAKLAPAGYDLDDVELLVNDGGGYDFDAVYDLDRGELMRFGVHRLG</sequence>
<evidence type="ECO:0000313" key="2">
    <source>
        <dbReference type="Proteomes" id="UP001210865"/>
    </source>
</evidence>
<evidence type="ECO:0008006" key="3">
    <source>
        <dbReference type="Google" id="ProtNLM"/>
    </source>
</evidence>